<dbReference type="EMBL" id="JACASI010000037">
    <property type="protein sequence ID" value="MCQ3830707.1"/>
    <property type="molecule type" value="Genomic_DNA"/>
</dbReference>
<organism evidence="2 3">
    <name type="scientific">Microbulbifer elongatus</name>
    <dbReference type="NCBI Taxonomy" id="86173"/>
    <lineage>
        <taxon>Bacteria</taxon>
        <taxon>Pseudomonadati</taxon>
        <taxon>Pseudomonadota</taxon>
        <taxon>Gammaproteobacteria</taxon>
        <taxon>Cellvibrionales</taxon>
        <taxon>Microbulbiferaceae</taxon>
        <taxon>Microbulbifer</taxon>
    </lineage>
</organism>
<sequence>MISQRNMLLAAGIITLVGSILHICIIVGGADWYRFWGAGEEMAQMAESGSTYPAIVTLFIASVLFVWSCYALGAAGIIRRLPLTRFALSTIGAILLARGLLGVPLLFVAESAYFAELQARPAFLLWSSLLCIVLGSLYISGAIRLDKATSETASTATP</sequence>
<keyword evidence="3" id="KW-1185">Reference proteome</keyword>
<accession>A0ABT1P3L6</accession>
<protein>
    <submittedName>
        <fullName evidence="2">Uncharacterized protein</fullName>
    </submittedName>
</protein>
<evidence type="ECO:0000256" key="1">
    <source>
        <dbReference type="SAM" id="Phobius"/>
    </source>
</evidence>
<reference evidence="2" key="1">
    <citation type="thesis" date="2020" institute="Technische Universitat Dresden" country="Dresden, Germany">
        <title>The Agarolytic System of Microbulbifer elongatus PORT2, Isolated from Batu Karas, Pangandaran West Java Indonesia.</title>
        <authorList>
            <person name="Anggraeni S.R."/>
        </authorList>
    </citation>
    <scope>NUCLEOTIDE SEQUENCE</scope>
    <source>
        <strain evidence="2">PORT2</strain>
    </source>
</reference>
<keyword evidence="1" id="KW-1133">Transmembrane helix</keyword>
<gene>
    <name evidence="2" type="ORF">HXX02_14805</name>
</gene>
<feature type="transmembrane region" description="Helical" evidence="1">
    <location>
        <begin position="50"/>
        <end position="74"/>
    </location>
</feature>
<feature type="transmembrane region" description="Helical" evidence="1">
    <location>
        <begin position="7"/>
        <end position="30"/>
    </location>
</feature>
<dbReference type="Proteomes" id="UP001205566">
    <property type="component" value="Unassembled WGS sequence"/>
</dbReference>
<feature type="transmembrane region" description="Helical" evidence="1">
    <location>
        <begin position="121"/>
        <end position="139"/>
    </location>
</feature>
<comment type="caution">
    <text evidence="2">The sequence shown here is derived from an EMBL/GenBank/DDBJ whole genome shotgun (WGS) entry which is preliminary data.</text>
</comment>
<name>A0ABT1P3L6_9GAMM</name>
<evidence type="ECO:0000313" key="3">
    <source>
        <dbReference type="Proteomes" id="UP001205566"/>
    </source>
</evidence>
<evidence type="ECO:0000313" key="2">
    <source>
        <dbReference type="EMBL" id="MCQ3830707.1"/>
    </source>
</evidence>
<keyword evidence="1" id="KW-0472">Membrane</keyword>
<keyword evidence="1" id="KW-0812">Transmembrane</keyword>
<feature type="transmembrane region" description="Helical" evidence="1">
    <location>
        <begin position="86"/>
        <end position="109"/>
    </location>
</feature>
<dbReference type="RefSeq" id="WP_255875622.1">
    <property type="nucleotide sequence ID" value="NZ_JACASI010000037.1"/>
</dbReference>
<proteinExistence type="predicted"/>